<dbReference type="Gene3D" id="1.10.10.10">
    <property type="entry name" value="Winged helix-like DNA-binding domain superfamily/Winged helix DNA-binding domain"/>
    <property type="match status" value="1"/>
</dbReference>
<gene>
    <name evidence="5" type="ORF">GN330_11485</name>
</gene>
<protein>
    <submittedName>
        <fullName evidence="5">Helix-turn-helix domain-containing protein</fullName>
    </submittedName>
</protein>
<dbReference type="InterPro" id="IPR036390">
    <property type="entry name" value="WH_DNA-bd_sf"/>
</dbReference>
<keyword evidence="3" id="KW-0804">Transcription</keyword>
<keyword evidence="6" id="KW-1185">Reference proteome</keyword>
<dbReference type="AlphaFoldDB" id="A0A844QFL0"/>
<dbReference type="GO" id="GO:0003700">
    <property type="term" value="F:DNA-binding transcription factor activity"/>
    <property type="evidence" value="ECO:0007669"/>
    <property type="project" value="InterPro"/>
</dbReference>
<dbReference type="Pfam" id="PF12840">
    <property type="entry name" value="HTH_20"/>
    <property type="match status" value="1"/>
</dbReference>
<dbReference type="PRINTS" id="PR00778">
    <property type="entry name" value="HTHARSR"/>
</dbReference>
<name>A0A844QFL0_9HYPH</name>
<organism evidence="5 6">
    <name type="scientific">Nitratireductor arenosus</name>
    <dbReference type="NCBI Taxonomy" id="2682096"/>
    <lineage>
        <taxon>Bacteria</taxon>
        <taxon>Pseudomonadati</taxon>
        <taxon>Pseudomonadota</taxon>
        <taxon>Alphaproteobacteria</taxon>
        <taxon>Hyphomicrobiales</taxon>
        <taxon>Phyllobacteriaceae</taxon>
        <taxon>Nitratireductor</taxon>
    </lineage>
</organism>
<feature type="domain" description="HTH arsR-type" evidence="4">
    <location>
        <begin position="1"/>
        <end position="96"/>
    </location>
</feature>
<dbReference type="CDD" id="cd00090">
    <property type="entry name" value="HTH_ARSR"/>
    <property type="match status" value="1"/>
</dbReference>
<evidence type="ECO:0000259" key="4">
    <source>
        <dbReference type="PROSITE" id="PS50987"/>
    </source>
</evidence>
<evidence type="ECO:0000313" key="5">
    <source>
        <dbReference type="EMBL" id="MVA97867.1"/>
    </source>
</evidence>
<evidence type="ECO:0000256" key="1">
    <source>
        <dbReference type="ARBA" id="ARBA00023015"/>
    </source>
</evidence>
<dbReference type="EMBL" id="WPHG01000002">
    <property type="protein sequence ID" value="MVA97867.1"/>
    <property type="molecule type" value="Genomic_DNA"/>
</dbReference>
<dbReference type="PROSITE" id="PS50987">
    <property type="entry name" value="HTH_ARSR_2"/>
    <property type="match status" value="1"/>
</dbReference>
<dbReference type="SUPFAM" id="SSF46785">
    <property type="entry name" value="Winged helix' DNA-binding domain"/>
    <property type="match status" value="1"/>
</dbReference>
<dbReference type="InterPro" id="IPR051011">
    <property type="entry name" value="Metal_resp_trans_reg"/>
</dbReference>
<dbReference type="InterPro" id="IPR011991">
    <property type="entry name" value="ArsR-like_HTH"/>
</dbReference>
<evidence type="ECO:0000256" key="3">
    <source>
        <dbReference type="ARBA" id="ARBA00023163"/>
    </source>
</evidence>
<accession>A0A844QFL0</accession>
<dbReference type="RefSeq" id="WP_156712772.1">
    <property type="nucleotide sequence ID" value="NZ_WPHG01000002.1"/>
</dbReference>
<dbReference type="PANTHER" id="PTHR43132:SF2">
    <property type="entry name" value="ARSENICAL RESISTANCE OPERON REPRESSOR ARSR-RELATED"/>
    <property type="match status" value="1"/>
</dbReference>
<evidence type="ECO:0000313" key="6">
    <source>
        <dbReference type="Proteomes" id="UP000463224"/>
    </source>
</evidence>
<dbReference type="PANTHER" id="PTHR43132">
    <property type="entry name" value="ARSENICAL RESISTANCE OPERON REPRESSOR ARSR-RELATED"/>
    <property type="match status" value="1"/>
</dbReference>
<sequence>MLSAHDAARGFDAVGAPARIVVLLALVRAGPDGLLIGELQRRLDIPASTLAHHVRILLNAGLISQERQGRTTTCRPNFAAIEELAAFLMKECCEDRTPEPAGGEKDGARA</sequence>
<dbReference type="GO" id="GO:0003677">
    <property type="term" value="F:DNA binding"/>
    <property type="evidence" value="ECO:0007669"/>
    <property type="project" value="UniProtKB-KW"/>
</dbReference>
<keyword evidence="1" id="KW-0805">Transcription regulation</keyword>
<reference evidence="5 6" key="1">
    <citation type="submission" date="2019-12" db="EMBL/GenBank/DDBJ databases">
        <title>Nitratireductor arenosus sp. nov., Isolated from sea sand, Jeju island, South Korea.</title>
        <authorList>
            <person name="Kim W."/>
        </authorList>
    </citation>
    <scope>NUCLEOTIDE SEQUENCE [LARGE SCALE GENOMIC DNA]</scope>
    <source>
        <strain evidence="5 6">CAU 1489</strain>
    </source>
</reference>
<dbReference type="InterPro" id="IPR036388">
    <property type="entry name" value="WH-like_DNA-bd_sf"/>
</dbReference>
<dbReference type="SMART" id="SM00418">
    <property type="entry name" value="HTH_ARSR"/>
    <property type="match status" value="1"/>
</dbReference>
<comment type="caution">
    <text evidence="5">The sequence shown here is derived from an EMBL/GenBank/DDBJ whole genome shotgun (WGS) entry which is preliminary data.</text>
</comment>
<evidence type="ECO:0000256" key="2">
    <source>
        <dbReference type="ARBA" id="ARBA00023125"/>
    </source>
</evidence>
<keyword evidence="2" id="KW-0238">DNA-binding</keyword>
<dbReference type="InterPro" id="IPR001845">
    <property type="entry name" value="HTH_ArsR_DNA-bd_dom"/>
</dbReference>
<proteinExistence type="predicted"/>
<dbReference type="Proteomes" id="UP000463224">
    <property type="component" value="Unassembled WGS sequence"/>
</dbReference>